<feature type="compositionally biased region" description="Basic residues" evidence="1">
    <location>
        <begin position="891"/>
        <end position="904"/>
    </location>
</feature>
<evidence type="ECO:0000313" key="3">
    <source>
        <dbReference type="EMBL" id="SPO35882.1"/>
    </source>
</evidence>
<gene>
    <name evidence="3" type="ORF">PSFLO_01353</name>
</gene>
<keyword evidence="2" id="KW-0472">Membrane</keyword>
<dbReference type="OrthoDB" id="2552563at2759"/>
<feature type="compositionally biased region" description="Low complexity" evidence="1">
    <location>
        <begin position="1171"/>
        <end position="1181"/>
    </location>
</feature>
<dbReference type="AlphaFoldDB" id="A0A5C3EV22"/>
<feature type="compositionally biased region" description="Basic and acidic residues" evidence="1">
    <location>
        <begin position="1021"/>
        <end position="1030"/>
    </location>
</feature>
<feature type="region of interest" description="Disordered" evidence="1">
    <location>
        <begin position="1"/>
        <end position="49"/>
    </location>
</feature>
<feature type="region of interest" description="Disordered" evidence="1">
    <location>
        <begin position="425"/>
        <end position="450"/>
    </location>
</feature>
<keyword evidence="4" id="KW-1185">Reference proteome</keyword>
<dbReference type="EMBL" id="OOIP01000003">
    <property type="protein sequence ID" value="SPO35882.1"/>
    <property type="molecule type" value="Genomic_DNA"/>
</dbReference>
<feature type="compositionally biased region" description="Basic and acidic residues" evidence="1">
    <location>
        <begin position="1058"/>
        <end position="1093"/>
    </location>
</feature>
<feature type="region of interest" description="Disordered" evidence="1">
    <location>
        <begin position="742"/>
        <end position="949"/>
    </location>
</feature>
<feature type="region of interest" description="Disordered" evidence="1">
    <location>
        <begin position="373"/>
        <end position="392"/>
    </location>
</feature>
<protein>
    <submittedName>
        <fullName evidence="3">Uncharacterized protein</fullName>
    </submittedName>
</protein>
<feature type="compositionally biased region" description="Low complexity" evidence="1">
    <location>
        <begin position="1036"/>
        <end position="1045"/>
    </location>
</feature>
<feature type="region of interest" description="Disordered" evidence="1">
    <location>
        <begin position="964"/>
        <end position="998"/>
    </location>
</feature>
<organism evidence="3 4">
    <name type="scientific">Pseudozyma flocculosa</name>
    <dbReference type="NCBI Taxonomy" id="84751"/>
    <lineage>
        <taxon>Eukaryota</taxon>
        <taxon>Fungi</taxon>
        <taxon>Dikarya</taxon>
        <taxon>Basidiomycota</taxon>
        <taxon>Ustilaginomycotina</taxon>
        <taxon>Ustilaginomycetes</taxon>
        <taxon>Ustilaginales</taxon>
        <taxon>Ustilaginaceae</taxon>
        <taxon>Pseudozyma</taxon>
    </lineage>
</organism>
<sequence>MKLSFGLNRQDGGDAQRRSARGTRQGLPKRDRYARLARPLPARSIDGEATPAVWKGKARAIDDDLARQSLTARSDPPWDLQDQDGASTSRLALDAHQAGVPRLEARAREDPLGDHPFSLRHNLPMLLLVIVGSIVAFATIVTSLAFILRCCCGWERRSSRRQRRRQRLSKSVWSPSKAGDEKAQDAFADPDLDLKDGKDGVLSMPTTPMPVLLSEKEADASVRPPSYASGDGAKARNDAANAIELGQGAKPSMDGRGWSLFDRPVGGDPIKATGDNDFEVRAMQLPDQASSFPYGQDGQLGNGLPDLEGGRGMVPARRPSFIARVMKQRGSAYDLDAERCDPRTTGALGGPFDHLDNVGNGHVTSKGSYPNIRSLPGYGTETPRFQPGSAKIGGGAAASSRFAGMGIHASRTVLSMIPATLRNAASTSRARHPAHDSDFEGTIGGRDRDLPRAKRIGKKAERFAMEYSTEEEHSPEGFGQSLGLDAGAFGGMLATPGGRPVVRGTPGQRLDFTPGLAGIGAAWPNSQAEVGHVGLSRLAEIEAAALRQQGDDAALLGAGASAFPRLPLPAMDYQRALLEQQLQWEAYMKAQPMAAPHQLLQQTQALALIHHHRQRHQLDGRQRLLSTVSRWQEASRDAEPVYDPYTSAPPSVSGSLRGRPGRLHRGASCRSGATSDVSSISEGSSITGLSALYEGKGATLDKPHHGGLHGSDEQVSRVPSIRPQFAATTTLSSWLEPGQVSTTHGLKSHEDGCWEDVDGDDGRDPFASDVDVEKTRPVSLRSESASDAEPPMAEVRVVEDRKRHRPKAARQASEDSSLRARAVRPAAKKAAKSGYSSATGRRPVYQDRQRSNASSVLSSRTRLSVRSSAALSTGASTNLSSLFDAEPALSRSRRHGDKAAKKVKASSAVKATSVAQNSRRRERQEPRDGAMTAQAPVEEESVEVSFGEESSALSRAASSYLAEVAPASKPAGGNSRRLKRQDSSATMGSFYSELTAPEEYTFRAPMLAPEVEVEVAMAEAEAEKKKKAAADDAEAEPALPASKPSSKPKKRQQQQEQQSRRKDVDADSAEPRQSKPVREFVKPRKASHDETAERPSSQPPTVQPVSSLASAKEGRRSRVPSAGPVAVQDETERGSRRSSRRAAAVEETTGRAHGVAAAVGQWEKRVRAGAAVAAPASSARPKNGADYDETDSPWTSSDSDISLRRWGVVTAERRTRR</sequence>
<feature type="region of interest" description="Disordered" evidence="1">
    <location>
        <begin position="163"/>
        <end position="234"/>
    </location>
</feature>
<evidence type="ECO:0000256" key="2">
    <source>
        <dbReference type="SAM" id="Phobius"/>
    </source>
</evidence>
<evidence type="ECO:0000256" key="1">
    <source>
        <dbReference type="SAM" id="MobiDB-lite"/>
    </source>
</evidence>
<proteinExistence type="predicted"/>
<feature type="region of interest" description="Disordered" evidence="1">
    <location>
        <begin position="640"/>
        <end position="682"/>
    </location>
</feature>
<keyword evidence="2" id="KW-1133">Transmembrane helix</keyword>
<name>A0A5C3EV22_9BASI</name>
<feature type="compositionally biased region" description="Basic and acidic residues" evidence="1">
    <location>
        <begin position="760"/>
        <end position="776"/>
    </location>
</feature>
<feature type="compositionally biased region" description="Low complexity" evidence="1">
    <location>
        <begin position="853"/>
        <end position="873"/>
    </location>
</feature>
<feature type="region of interest" description="Disordered" evidence="1">
    <location>
        <begin position="1171"/>
        <end position="1200"/>
    </location>
</feature>
<keyword evidence="2" id="KW-0812">Transmembrane</keyword>
<accession>A0A5C3EV22</accession>
<feature type="compositionally biased region" description="Low complexity" evidence="1">
    <location>
        <begin position="905"/>
        <end position="915"/>
    </location>
</feature>
<dbReference type="Proteomes" id="UP000323386">
    <property type="component" value="Unassembled WGS sequence"/>
</dbReference>
<evidence type="ECO:0000313" key="4">
    <source>
        <dbReference type="Proteomes" id="UP000323386"/>
    </source>
</evidence>
<feature type="region of interest" description="Disordered" evidence="1">
    <location>
        <begin position="1015"/>
        <end position="1156"/>
    </location>
</feature>
<feature type="transmembrane region" description="Helical" evidence="2">
    <location>
        <begin position="125"/>
        <end position="148"/>
    </location>
</feature>
<reference evidence="3 4" key="1">
    <citation type="submission" date="2018-03" db="EMBL/GenBank/DDBJ databases">
        <authorList>
            <person name="Guldener U."/>
        </authorList>
    </citation>
    <scope>NUCLEOTIDE SEQUENCE [LARGE SCALE GENOMIC DNA]</scope>
    <source>
        <strain evidence="3 4">DAOM196992</strain>
    </source>
</reference>